<dbReference type="Gene3D" id="3.40.50.150">
    <property type="entry name" value="Vaccinia Virus protein VP39"/>
    <property type="match status" value="1"/>
</dbReference>
<dbReference type="CDD" id="cd02440">
    <property type="entry name" value="AdoMet_MTases"/>
    <property type="match status" value="1"/>
</dbReference>
<dbReference type="SUPFAM" id="SSF53335">
    <property type="entry name" value="S-adenosyl-L-methionine-dependent methyltransferases"/>
    <property type="match status" value="1"/>
</dbReference>
<comment type="caution">
    <text evidence="1">The sequence shown here is derived from an EMBL/GenBank/DDBJ whole genome shotgun (WGS) entry which is preliminary data.</text>
</comment>
<dbReference type="Pfam" id="PF13489">
    <property type="entry name" value="Methyltransf_23"/>
    <property type="match status" value="1"/>
</dbReference>
<keyword evidence="1" id="KW-0808">Transferase</keyword>
<gene>
    <name evidence="1" type="ORF">ACFP58_01715</name>
</gene>
<dbReference type="Proteomes" id="UP001596264">
    <property type="component" value="Unassembled WGS sequence"/>
</dbReference>
<evidence type="ECO:0000313" key="2">
    <source>
        <dbReference type="Proteomes" id="UP001596264"/>
    </source>
</evidence>
<dbReference type="RefSeq" id="WP_201561641.1">
    <property type="nucleotide sequence ID" value="NZ_CAJGZK010000003.1"/>
</dbReference>
<proteinExistence type="predicted"/>
<organism evidence="1 2">
    <name type="scientific">Psychrobacter glacincola</name>
    <dbReference type="NCBI Taxonomy" id="56810"/>
    <lineage>
        <taxon>Bacteria</taxon>
        <taxon>Pseudomonadati</taxon>
        <taxon>Pseudomonadota</taxon>
        <taxon>Gammaproteobacteria</taxon>
        <taxon>Moraxellales</taxon>
        <taxon>Moraxellaceae</taxon>
        <taxon>Psychrobacter</taxon>
    </lineage>
</organism>
<keyword evidence="1" id="KW-0489">Methyltransferase</keyword>
<evidence type="ECO:0000313" key="1">
    <source>
        <dbReference type="EMBL" id="MFC6380196.1"/>
    </source>
</evidence>
<sequence length="279" mass="31483">MKAPTLPDTSSARKQAIARHFATADDYDQHAKIQQQVCHHLLDNIAHTEQKSVLEIGAGTGQMTRLLAANIQSQHWIINELCSERKAILQSIVPTAKILIGDAESIQLSTDFNSINPNLIEHSLIVSANAVQWFDKPLKFITQSAQYLQAGGQLVFNTFTPDNFLQIKQLTSQGLHYPAISEWQSALEDAGFEKIELSTQRFDVPFANPYAVLTHMKLTGVSTNQTQEQSNNGKPFTWTKARLKQFEQDYWHHFSESDNNEQYHVNLTYDVLIVSAFKA</sequence>
<dbReference type="GO" id="GO:0032259">
    <property type="term" value="P:methylation"/>
    <property type="evidence" value="ECO:0007669"/>
    <property type="project" value="UniProtKB-KW"/>
</dbReference>
<accession>A0ABW1W2G1</accession>
<dbReference type="InterPro" id="IPR029063">
    <property type="entry name" value="SAM-dependent_MTases_sf"/>
</dbReference>
<dbReference type="GO" id="GO:0008168">
    <property type="term" value="F:methyltransferase activity"/>
    <property type="evidence" value="ECO:0007669"/>
    <property type="project" value="UniProtKB-KW"/>
</dbReference>
<protein>
    <submittedName>
        <fullName evidence="1">Methyltransferase domain-containing protein</fullName>
    </submittedName>
</protein>
<name>A0ABW1W2G1_9GAMM</name>
<reference evidence="2" key="1">
    <citation type="journal article" date="2019" name="Int. J. Syst. Evol. Microbiol.">
        <title>The Global Catalogue of Microorganisms (GCM) 10K type strain sequencing project: providing services to taxonomists for standard genome sequencing and annotation.</title>
        <authorList>
            <consortium name="The Broad Institute Genomics Platform"/>
            <consortium name="The Broad Institute Genome Sequencing Center for Infectious Disease"/>
            <person name="Wu L."/>
            <person name="Ma J."/>
        </authorList>
    </citation>
    <scope>NUCLEOTIDE SEQUENCE [LARGE SCALE GENOMIC DNA]</scope>
    <source>
        <strain evidence="2">CCM 2050</strain>
    </source>
</reference>
<dbReference type="EMBL" id="JBHSTZ010000005">
    <property type="protein sequence ID" value="MFC6380196.1"/>
    <property type="molecule type" value="Genomic_DNA"/>
</dbReference>
<keyword evidence="2" id="KW-1185">Reference proteome</keyword>